<protein>
    <submittedName>
        <fullName evidence="2">Uncharacterized protein</fullName>
    </submittedName>
</protein>
<gene>
    <name evidence="2" type="ORF">ACFO0S_06940</name>
</gene>
<feature type="region of interest" description="Disordered" evidence="1">
    <location>
        <begin position="24"/>
        <end position="57"/>
    </location>
</feature>
<name>A0ABV8UUE2_9BACL</name>
<evidence type="ECO:0000313" key="3">
    <source>
        <dbReference type="Proteomes" id="UP001595733"/>
    </source>
</evidence>
<proteinExistence type="predicted"/>
<accession>A0ABV8UUE2</accession>
<comment type="caution">
    <text evidence="2">The sequence shown here is derived from an EMBL/GenBank/DDBJ whole genome shotgun (WGS) entry which is preliminary data.</text>
</comment>
<reference evidence="3" key="1">
    <citation type="journal article" date="2019" name="Int. J. Syst. Evol. Microbiol.">
        <title>The Global Catalogue of Microorganisms (GCM) 10K type strain sequencing project: providing services to taxonomists for standard genome sequencing and annotation.</title>
        <authorList>
            <consortium name="The Broad Institute Genomics Platform"/>
            <consortium name="The Broad Institute Genome Sequencing Center for Infectious Disease"/>
            <person name="Wu L."/>
            <person name="Ma J."/>
        </authorList>
    </citation>
    <scope>NUCLEOTIDE SEQUENCE [LARGE SCALE GENOMIC DNA]</scope>
    <source>
        <strain evidence="3">CCUG 50353</strain>
    </source>
</reference>
<sequence length="57" mass="6212">MGIFFGIIGGVLAFAFAVDVLNRKRQSPDQQSTHPRTKPGEASNYQMGDTNHSTGPY</sequence>
<keyword evidence="3" id="KW-1185">Reference proteome</keyword>
<dbReference type="Proteomes" id="UP001595733">
    <property type="component" value="Unassembled WGS sequence"/>
</dbReference>
<dbReference type="RefSeq" id="WP_378141073.1">
    <property type="nucleotide sequence ID" value="NZ_JBHSEF010000018.1"/>
</dbReference>
<evidence type="ECO:0000256" key="1">
    <source>
        <dbReference type="SAM" id="MobiDB-lite"/>
    </source>
</evidence>
<feature type="compositionally biased region" description="Polar residues" evidence="1">
    <location>
        <begin position="43"/>
        <end position="57"/>
    </location>
</feature>
<organism evidence="2 3">
    <name type="scientific">Chryseomicrobium palamuruense</name>
    <dbReference type="NCBI Taxonomy" id="682973"/>
    <lineage>
        <taxon>Bacteria</taxon>
        <taxon>Bacillati</taxon>
        <taxon>Bacillota</taxon>
        <taxon>Bacilli</taxon>
        <taxon>Bacillales</taxon>
        <taxon>Caryophanaceae</taxon>
        <taxon>Chryseomicrobium</taxon>
    </lineage>
</organism>
<evidence type="ECO:0000313" key="2">
    <source>
        <dbReference type="EMBL" id="MFC4354794.1"/>
    </source>
</evidence>
<dbReference type="EMBL" id="JBHSEF010000018">
    <property type="protein sequence ID" value="MFC4354794.1"/>
    <property type="molecule type" value="Genomic_DNA"/>
</dbReference>